<gene>
    <name evidence="15" type="ORF">AOE01nite_20680</name>
</gene>
<dbReference type="InterPro" id="IPR001637">
    <property type="entry name" value="Gln_synth_I_adenylation_site"/>
</dbReference>
<evidence type="ECO:0000256" key="6">
    <source>
        <dbReference type="PIRSR" id="PIRSR604809-2"/>
    </source>
</evidence>
<dbReference type="Pfam" id="PF03951">
    <property type="entry name" value="Gln-synt_N"/>
    <property type="match status" value="1"/>
</dbReference>
<dbReference type="InterPro" id="IPR027303">
    <property type="entry name" value="Gln_synth_gly_rich_site"/>
</dbReference>
<dbReference type="SUPFAM" id="SSF54368">
    <property type="entry name" value="Glutamine synthetase, N-terminal domain"/>
    <property type="match status" value="1"/>
</dbReference>
<evidence type="ECO:0000256" key="12">
    <source>
        <dbReference type="RuleBase" id="RU004356"/>
    </source>
</evidence>
<feature type="modified residue" description="O-AMP-tyrosine" evidence="8">
    <location>
        <position position="453"/>
    </location>
</feature>
<feature type="binding site" evidence="5">
    <location>
        <position position="415"/>
    </location>
    <ligand>
        <name>L-glutamate</name>
        <dbReference type="ChEBI" id="CHEBI:29985"/>
    </ligand>
</feature>
<evidence type="ECO:0000256" key="2">
    <source>
        <dbReference type="ARBA" id="ARBA00009897"/>
    </source>
</evidence>
<feature type="binding site" evidence="7">
    <location>
        <position position="188"/>
    </location>
    <ligand>
        <name>Mg(2+)</name>
        <dbReference type="ChEBI" id="CHEBI:18420"/>
        <label>1</label>
    </ligand>
</feature>
<keyword evidence="16" id="KW-1185">Reference proteome</keyword>
<comment type="subcellular location">
    <subcellularLocation>
        <location evidence="11">Cytoplasm</location>
    </subcellularLocation>
</comment>
<dbReference type="GO" id="GO:0006542">
    <property type="term" value="P:glutamine biosynthetic process"/>
    <property type="evidence" value="ECO:0007669"/>
    <property type="project" value="InterPro"/>
</dbReference>
<feature type="binding site" evidence="5">
    <location>
        <position position="383"/>
    </location>
    <ligand>
        <name>L-glutamate</name>
        <dbReference type="ChEBI" id="CHEBI:29985"/>
    </ligand>
</feature>
<evidence type="ECO:0000259" key="14">
    <source>
        <dbReference type="PROSITE" id="PS51987"/>
    </source>
</evidence>
<dbReference type="SMART" id="SM01230">
    <property type="entry name" value="Gln-synt_C"/>
    <property type="match status" value="1"/>
</dbReference>
<dbReference type="Proteomes" id="UP000321746">
    <property type="component" value="Unassembled WGS sequence"/>
</dbReference>
<dbReference type="Pfam" id="PF00120">
    <property type="entry name" value="Gln-synt_C"/>
    <property type="match status" value="1"/>
</dbReference>
<dbReference type="InterPro" id="IPR008147">
    <property type="entry name" value="Gln_synt_N"/>
</dbReference>
<comment type="subunit">
    <text evidence="11">Oligomer of 12 subunits arranged in the form of two hexagons.</text>
</comment>
<feature type="binding site" evidence="7">
    <location>
        <position position="186"/>
    </location>
    <ligand>
        <name>Mg(2+)</name>
        <dbReference type="ChEBI" id="CHEBI:18420"/>
        <label>1</label>
    </ligand>
</feature>
<feature type="binding site" evidence="7">
    <location>
        <position position="269"/>
    </location>
    <ligand>
        <name>Mg(2+)</name>
        <dbReference type="ChEBI" id="CHEBI:18420"/>
        <label>1</label>
    </ligand>
</feature>
<protein>
    <recommendedName>
        <fullName evidence="12">Glutamine synthetase</fullName>
        <ecNumber evidence="12">6.3.1.2</ecNumber>
    </recommendedName>
</protein>
<keyword evidence="7" id="KW-0479">Metal-binding</keyword>
<dbReference type="InterPro" id="IPR008146">
    <property type="entry name" value="Gln_synth_cat_dom"/>
</dbReference>
<evidence type="ECO:0000256" key="5">
    <source>
        <dbReference type="PIRSR" id="PIRSR604809-1"/>
    </source>
</evidence>
<feature type="binding site" evidence="6">
    <location>
        <position position="408"/>
    </location>
    <ligand>
        <name>ATP</name>
        <dbReference type="ChEBI" id="CHEBI:30616"/>
    </ligand>
</feature>
<dbReference type="PROSITE" id="PS51987">
    <property type="entry name" value="GS_CATALYTIC"/>
    <property type="match status" value="1"/>
</dbReference>
<keyword evidence="8" id="KW-0597">Phosphoprotein</keyword>
<feature type="binding site" evidence="6">
    <location>
        <begin position="327"/>
        <end position="329"/>
    </location>
    <ligand>
        <name>ATP</name>
        <dbReference type="ChEBI" id="CHEBI:30616"/>
    </ligand>
</feature>
<name>A0A511XLP4_9PROT</name>
<comment type="similarity">
    <text evidence="2 9 10">Belongs to the glutamine synthetase family.</text>
</comment>
<dbReference type="EMBL" id="BJYG01000027">
    <property type="protein sequence ID" value="GEN63844.1"/>
    <property type="molecule type" value="Genomic_DNA"/>
</dbReference>
<feature type="binding site" evidence="5">
    <location>
        <position position="395"/>
    </location>
    <ligand>
        <name>L-glutamate</name>
        <dbReference type="ChEBI" id="CHEBI:29985"/>
    </ligand>
</feature>
<dbReference type="PROSITE" id="PS00180">
    <property type="entry name" value="GLNA_1"/>
    <property type="match status" value="1"/>
</dbReference>
<feature type="domain" description="GS catalytic" evidence="14">
    <location>
        <begin position="161"/>
        <end position="524"/>
    </location>
</feature>
<dbReference type="PROSITE" id="PS00182">
    <property type="entry name" value="GLNA_ADENYLATION"/>
    <property type="match status" value="1"/>
</dbReference>
<dbReference type="InterPro" id="IPR027302">
    <property type="entry name" value="Gln_synth_N_conserv_site"/>
</dbReference>
<evidence type="ECO:0000256" key="1">
    <source>
        <dbReference type="ARBA" id="ARBA00003117"/>
    </source>
</evidence>
<evidence type="ECO:0000256" key="8">
    <source>
        <dbReference type="PIRSR" id="PIRSR604809-50"/>
    </source>
</evidence>
<comment type="caution">
    <text evidence="15">The sequence shown here is derived from an EMBL/GenBank/DDBJ whole genome shotgun (WGS) entry which is preliminary data.</text>
</comment>
<dbReference type="InterPro" id="IPR004809">
    <property type="entry name" value="Gln_synth_I"/>
</dbReference>
<keyword evidence="11" id="KW-0963">Cytoplasm</keyword>
<dbReference type="GO" id="GO:0005524">
    <property type="term" value="F:ATP binding"/>
    <property type="evidence" value="ECO:0007669"/>
    <property type="project" value="UniProtKB-KW"/>
</dbReference>
<dbReference type="GO" id="GO:0005737">
    <property type="term" value="C:cytoplasm"/>
    <property type="evidence" value="ECO:0007669"/>
    <property type="project" value="UniProtKB-SubCell"/>
</dbReference>
<feature type="binding site" evidence="5">
    <location>
        <begin position="320"/>
        <end position="321"/>
    </location>
    <ligand>
        <name>L-glutamate</name>
        <dbReference type="ChEBI" id="CHEBI:29985"/>
    </ligand>
</feature>
<keyword evidence="6 12" id="KW-0067">ATP-binding</keyword>
<keyword evidence="6 12" id="KW-0547">Nucleotide-binding</keyword>
<dbReference type="Gene3D" id="3.10.20.70">
    <property type="entry name" value="Glutamine synthetase, N-terminal domain"/>
    <property type="match status" value="1"/>
</dbReference>
<comment type="catalytic activity">
    <reaction evidence="12">
        <text>L-glutamate + NH4(+) + ATP = L-glutamine + ADP + phosphate + H(+)</text>
        <dbReference type="Rhea" id="RHEA:16169"/>
        <dbReference type="ChEBI" id="CHEBI:15378"/>
        <dbReference type="ChEBI" id="CHEBI:28938"/>
        <dbReference type="ChEBI" id="CHEBI:29985"/>
        <dbReference type="ChEBI" id="CHEBI:30616"/>
        <dbReference type="ChEBI" id="CHEBI:43474"/>
        <dbReference type="ChEBI" id="CHEBI:58359"/>
        <dbReference type="ChEBI" id="CHEBI:456216"/>
        <dbReference type="EC" id="6.3.1.2"/>
    </reaction>
</comment>
<evidence type="ECO:0000259" key="13">
    <source>
        <dbReference type="PROSITE" id="PS51986"/>
    </source>
</evidence>
<evidence type="ECO:0000313" key="15">
    <source>
        <dbReference type="EMBL" id="GEN63844.1"/>
    </source>
</evidence>
<evidence type="ECO:0000256" key="10">
    <source>
        <dbReference type="RuleBase" id="RU000384"/>
    </source>
</evidence>
<feature type="binding site" evidence="5">
    <location>
        <position position="377"/>
    </location>
    <ligand>
        <name>L-glutamate</name>
        <dbReference type="ChEBI" id="CHEBI:29985"/>
    </ligand>
</feature>
<dbReference type="SUPFAM" id="SSF55931">
    <property type="entry name" value="Glutamine synthetase/guanido kinase"/>
    <property type="match status" value="1"/>
</dbReference>
<dbReference type="PANTHER" id="PTHR43407:SF2">
    <property type="entry name" value="GLUTAMINE SYNTHETASE"/>
    <property type="match status" value="1"/>
</dbReference>
<dbReference type="GO" id="GO:0046872">
    <property type="term" value="F:metal ion binding"/>
    <property type="evidence" value="ECO:0007669"/>
    <property type="project" value="UniProtKB-KW"/>
</dbReference>
<feature type="binding site" evidence="7">
    <location>
        <position position="413"/>
    </location>
    <ligand>
        <name>Mg(2+)</name>
        <dbReference type="ChEBI" id="CHEBI:18420"/>
        <label>1</label>
    </ligand>
</feature>
<comment type="function">
    <text evidence="1">Catalyzes the ATP-dependent biosynthesis of glutamine from glutamate and ammonia.</text>
</comment>
<feature type="binding site" evidence="7">
    <location>
        <position position="276"/>
    </location>
    <ligand>
        <name>Mg(2+)</name>
        <dbReference type="ChEBI" id="CHEBI:18420"/>
        <label>1</label>
    </ligand>
</feature>
<keyword evidence="7" id="KW-0460">Magnesium</keyword>
<sequence length="524" mass="58065">MRGRTTWDKKVQNRYRCGQFHFCLAMLKTRVPLSGVKQSGKGIMAKKESGSTSASAAAVAKVFDLIKENSVELVDLRFTDPRGTWHHTTQYITTIEEDTFTEGFMFDGSSIAGWKAINESDMVLLPDPGTAVMDPFSAKPQLILICDIIDPATGQFYNRDPRSTAKLAEKYLQSTGLGDTAFFGPEAEFFIFDNVQFGTGPNYGKYQLDSIEGPGASLKEYPEGNLGHRPGVKGGYFPCAPVDSESDLRAEMLTTMGEMGLPIEKHHHEVAQSQHELGTKFDTLVRSADFMQIYKYCIHNVAVSYGKSATFMPKPIYGDNGSGMHVHQSIWKAGKPTFAGNGYADLSDTALYYIGGIIKHAKALNAFTNPSTNSYKRLIPGFEAPVLLAYSARNRSASCRIPYATSPKAKRVEVRFPDPTANPYLAFSAMLMAGLDGIKNKIHPGDAMDKDLYDLPPEELKQIPTVAGSLREALEALQADHEFLLAGNVFTKDQIESYIAIKWQDVFRFEHTPHPVEFEMYYSV</sequence>
<keyword evidence="4" id="KW-0535">Nitrogen fixation</keyword>
<feature type="binding site" evidence="6">
    <location>
        <position position="395"/>
    </location>
    <ligand>
        <name>ATP</name>
        <dbReference type="ChEBI" id="CHEBI:30616"/>
    </ligand>
</feature>
<dbReference type="InterPro" id="IPR036651">
    <property type="entry name" value="Gln_synt_N_sf"/>
</dbReference>
<evidence type="ECO:0000256" key="3">
    <source>
        <dbReference type="ARBA" id="ARBA00011258"/>
    </source>
</evidence>
<feature type="domain" description="GS beta-grasp" evidence="13">
    <location>
        <begin position="69"/>
        <end position="153"/>
    </location>
</feature>
<comment type="subunit">
    <text evidence="3">Oligomer of 12 subunits arranged in the form of two hexameric ring.</text>
</comment>
<dbReference type="NCBIfam" id="TIGR00653">
    <property type="entry name" value="GlnA"/>
    <property type="match status" value="1"/>
</dbReference>
<dbReference type="Gene3D" id="3.30.590.10">
    <property type="entry name" value="Glutamine synthetase/guanido kinase, catalytic domain"/>
    <property type="match status" value="1"/>
</dbReference>
<evidence type="ECO:0000256" key="11">
    <source>
        <dbReference type="RuleBase" id="RU000387"/>
    </source>
</evidence>
<evidence type="ECO:0000256" key="4">
    <source>
        <dbReference type="ARBA" id="ARBA00023231"/>
    </source>
</evidence>
<evidence type="ECO:0000313" key="16">
    <source>
        <dbReference type="Proteomes" id="UP000321746"/>
    </source>
</evidence>
<feature type="binding site" evidence="7">
    <location>
        <position position="325"/>
    </location>
    <ligand>
        <name>Mg(2+)</name>
        <dbReference type="ChEBI" id="CHEBI:18420"/>
        <label>1</label>
    </ligand>
</feature>
<reference evidence="15 16" key="1">
    <citation type="submission" date="2019-07" db="EMBL/GenBank/DDBJ databases">
        <title>Whole genome shotgun sequence of Acetobacter oeni NBRC 105207.</title>
        <authorList>
            <person name="Hosoyama A."/>
            <person name="Uohara A."/>
            <person name="Ohji S."/>
            <person name="Ichikawa N."/>
        </authorList>
    </citation>
    <scope>NUCLEOTIDE SEQUENCE [LARGE SCALE GENOMIC DNA]</scope>
    <source>
        <strain evidence="15 16">NBRC 105207</strain>
    </source>
</reference>
<dbReference type="PROSITE" id="PS51986">
    <property type="entry name" value="GS_BETA_GRASP"/>
    <property type="match status" value="1"/>
</dbReference>
<dbReference type="EC" id="6.3.1.2" evidence="12"/>
<dbReference type="PANTHER" id="PTHR43407">
    <property type="entry name" value="GLUTAMINE SYNTHETASE"/>
    <property type="match status" value="1"/>
</dbReference>
<comment type="cofactor">
    <cofactor evidence="7">
        <name>Mg(2+)</name>
        <dbReference type="ChEBI" id="CHEBI:18420"/>
    </cofactor>
    <text evidence="7">Binds 2 Mg(2+) ions per subunit.</text>
</comment>
<dbReference type="FunFam" id="3.30.590.10:FF:000001">
    <property type="entry name" value="Glutamine synthetase"/>
    <property type="match status" value="1"/>
</dbReference>
<evidence type="ECO:0000256" key="9">
    <source>
        <dbReference type="PROSITE-ProRule" id="PRU01330"/>
    </source>
</evidence>
<dbReference type="AlphaFoldDB" id="A0A511XLP4"/>
<dbReference type="PROSITE" id="PS00181">
    <property type="entry name" value="GLNA_ATP"/>
    <property type="match status" value="1"/>
</dbReference>
<dbReference type="GO" id="GO:0016020">
    <property type="term" value="C:membrane"/>
    <property type="evidence" value="ECO:0007669"/>
    <property type="project" value="TreeGrafter"/>
</dbReference>
<dbReference type="InterPro" id="IPR014746">
    <property type="entry name" value="Gln_synth/guanido_kin_cat_dom"/>
</dbReference>
<evidence type="ECO:0000256" key="7">
    <source>
        <dbReference type="PIRSR" id="PIRSR604809-3"/>
    </source>
</evidence>
<feature type="binding site" evidence="6">
    <location>
        <position position="264"/>
    </location>
    <ligand>
        <name>ATP</name>
        <dbReference type="ChEBI" id="CHEBI:30616"/>
    </ligand>
</feature>
<organism evidence="15 16">
    <name type="scientific">Acetobacter oeni</name>
    <dbReference type="NCBI Taxonomy" id="304077"/>
    <lineage>
        <taxon>Bacteria</taxon>
        <taxon>Pseudomonadati</taxon>
        <taxon>Pseudomonadota</taxon>
        <taxon>Alphaproteobacteria</taxon>
        <taxon>Acetobacterales</taxon>
        <taxon>Acetobacteraceae</taxon>
        <taxon>Acetobacter</taxon>
    </lineage>
</organism>
<keyword evidence="12" id="KW-0436">Ligase</keyword>
<accession>A0A511XLP4</accession>
<dbReference type="GO" id="GO:0019740">
    <property type="term" value="P:nitrogen utilization"/>
    <property type="evidence" value="ECO:0007669"/>
    <property type="project" value="TreeGrafter"/>
</dbReference>
<dbReference type="GO" id="GO:0004356">
    <property type="term" value="F:glutamine synthetase activity"/>
    <property type="evidence" value="ECO:0007669"/>
    <property type="project" value="UniProtKB-EC"/>
</dbReference>
<proteinExistence type="inferred from homology"/>